<dbReference type="InterPro" id="IPR035979">
    <property type="entry name" value="RBD_domain_sf"/>
</dbReference>
<sequence length="433" mass="45575">MRGLPYDCTAQQVLDFFASGDNSCTVLDGSEGVLFVRKRDGRATGDAFVLFADEADAPRALSKHRDVIGSRYIELFRSTTAEVQQVLNRSLQEPPSTAQAAPPPLPPLPAPGFHLLPQHVITSGTRKDCVRLRGLPYEAQVEHILDFLGEHAKSIVFQGVHMVYNAQGQPSGEAFIQMDSEASAFAAAQHKHHRYMVFGKKQRYIEVFQCSGEDMSLVLTGGLPAPPSPAKAAPPPPAAPALLSPGLLPLPSGAAGGAGAAAAAAAPPSLWDPTLLHAQQRAQLIAQQNLLARQTQAQAHSEMLLMGQLAQHNLAMFGQAAPPPLSPGGAGGAAAKAGAGGHLLAPQLLSAGHFVMLPQAPRLPLAMQPPSPYAPHLLPAPQLPLVAAPHVAMKRSYGDAFQEQTASAKRAYVPTTAAAGAAAPMYQHFFPNM</sequence>
<comment type="caution">
    <text evidence="5">The sequence shown here is derived from an EMBL/GenBank/DDBJ whole genome shotgun (WGS) entry which is preliminary data.</text>
</comment>
<dbReference type="AlphaFoldDB" id="A0A834I622"/>
<evidence type="ECO:0000256" key="2">
    <source>
        <dbReference type="ARBA" id="ARBA00022884"/>
    </source>
</evidence>
<dbReference type="InterPro" id="IPR000504">
    <property type="entry name" value="RRM_dom"/>
</dbReference>
<name>A0A834I622_RHYFE</name>
<dbReference type="GO" id="GO:0003723">
    <property type="term" value="F:RNA binding"/>
    <property type="evidence" value="ECO:0007669"/>
    <property type="project" value="UniProtKB-UniRule"/>
</dbReference>
<dbReference type="CDD" id="cd12743">
    <property type="entry name" value="RRM3_Fusilli"/>
    <property type="match status" value="1"/>
</dbReference>
<dbReference type="FunFam" id="3.30.70.330:FF:000070">
    <property type="entry name" value="Epithelial splicing regulatory protein 1"/>
    <property type="match status" value="1"/>
</dbReference>
<keyword evidence="1" id="KW-0677">Repeat</keyword>
<dbReference type="OrthoDB" id="431068at2759"/>
<evidence type="ECO:0000256" key="1">
    <source>
        <dbReference type="ARBA" id="ARBA00022737"/>
    </source>
</evidence>
<dbReference type="SUPFAM" id="SSF54928">
    <property type="entry name" value="RNA-binding domain, RBD"/>
    <property type="match status" value="1"/>
</dbReference>
<protein>
    <recommendedName>
        <fullName evidence="4">RRM domain-containing protein</fullName>
    </recommendedName>
</protein>
<proteinExistence type="predicted"/>
<evidence type="ECO:0000313" key="5">
    <source>
        <dbReference type="EMBL" id="KAF7272080.1"/>
    </source>
</evidence>
<dbReference type="Gene3D" id="3.30.70.330">
    <property type="match status" value="2"/>
</dbReference>
<accession>A0A834I622</accession>
<evidence type="ECO:0000256" key="3">
    <source>
        <dbReference type="PROSITE-ProRule" id="PRU00176"/>
    </source>
</evidence>
<evidence type="ECO:0000313" key="6">
    <source>
        <dbReference type="Proteomes" id="UP000625711"/>
    </source>
</evidence>
<dbReference type="PROSITE" id="PS50102">
    <property type="entry name" value="RRM"/>
    <property type="match status" value="1"/>
</dbReference>
<dbReference type="SMART" id="SM00360">
    <property type="entry name" value="RRM"/>
    <property type="match status" value="2"/>
</dbReference>
<evidence type="ECO:0000259" key="4">
    <source>
        <dbReference type="PROSITE" id="PS50102"/>
    </source>
</evidence>
<organism evidence="5 6">
    <name type="scientific">Rhynchophorus ferrugineus</name>
    <name type="common">Red palm weevil</name>
    <name type="synonym">Curculio ferrugineus</name>
    <dbReference type="NCBI Taxonomy" id="354439"/>
    <lineage>
        <taxon>Eukaryota</taxon>
        <taxon>Metazoa</taxon>
        <taxon>Ecdysozoa</taxon>
        <taxon>Arthropoda</taxon>
        <taxon>Hexapoda</taxon>
        <taxon>Insecta</taxon>
        <taxon>Pterygota</taxon>
        <taxon>Neoptera</taxon>
        <taxon>Endopterygota</taxon>
        <taxon>Coleoptera</taxon>
        <taxon>Polyphaga</taxon>
        <taxon>Cucujiformia</taxon>
        <taxon>Curculionidae</taxon>
        <taxon>Dryophthorinae</taxon>
        <taxon>Rhynchophorus</taxon>
    </lineage>
</organism>
<feature type="domain" description="RRM" evidence="4">
    <location>
        <begin position="1"/>
        <end position="80"/>
    </location>
</feature>
<gene>
    <name evidence="5" type="ORF">GWI33_015112</name>
</gene>
<dbReference type="InterPro" id="IPR050666">
    <property type="entry name" value="ESRP"/>
</dbReference>
<dbReference type="Proteomes" id="UP000625711">
    <property type="component" value="Unassembled WGS sequence"/>
</dbReference>
<dbReference type="PANTHER" id="PTHR13976">
    <property type="entry name" value="HETEROGENEOUS NUCLEAR RIBONUCLEOPROTEIN-RELATED"/>
    <property type="match status" value="1"/>
</dbReference>
<keyword evidence="6" id="KW-1185">Reference proteome</keyword>
<reference evidence="5" key="1">
    <citation type="submission" date="2020-08" db="EMBL/GenBank/DDBJ databases">
        <title>Genome sequencing and assembly of the red palm weevil Rhynchophorus ferrugineus.</title>
        <authorList>
            <person name="Dias G.B."/>
            <person name="Bergman C.M."/>
            <person name="Manee M."/>
        </authorList>
    </citation>
    <scope>NUCLEOTIDE SEQUENCE</scope>
    <source>
        <strain evidence="5">AA-2017</strain>
        <tissue evidence="5">Whole larva</tissue>
    </source>
</reference>
<dbReference type="InterPro" id="IPR012677">
    <property type="entry name" value="Nucleotide-bd_a/b_plait_sf"/>
</dbReference>
<dbReference type="EMBL" id="JAACXV010013857">
    <property type="protein sequence ID" value="KAF7272080.1"/>
    <property type="molecule type" value="Genomic_DNA"/>
</dbReference>
<keyword evidence="2 3" id="KW-0694">RNA-binding</keyword>